<feature type="region of interest" description="Disordered" evidence="1">
    <location>
        <begin position="1"/>
        <end position="26"/>
    </location>
</feature>
<protein>
    <submittedName>
        <fullName evidence="2">Uncharacterized protein</fullName>
    </submittedName>
</protein>
<evidence type="ECO:0000313" key="2">
    <source>
        <dbReference type="EMBL" id="QQP40360.1"/>
    </source>
</evidence>
<gene>
    <name evidence="2" type="ORF">FKW44_014373</name>
</gene>
<organism evidence="2 3">
    <name type="scientific">Caligus rogercresseyi</name>
    <name type="common">Sea louse</name>
    <dbReference type="NCBI Taxonomy" id="217165"/>
    <lineage>
        <taxon>Eukaryota</taxon>
        <taxon>Metazoa</taxon>
        <taxon>Ecdysozoa</taxon>
        <taxon>Arthropoda</taxon>
        <taxon>Crustacea</taxon>
        <taxon>Multicrustacea</taxon>
        <taxon>Hexanauplia</taxon>
        <taxon>Copepoda</taxon>
        <taxon>Siphonostomatoida</taxon>
        <taxon>Caligidae</taxon>
        <taxon>Caligus</taxon>
    </lineage>
</organism>
<keyword evidence="3" id="KW-1185">Reference proteome</keyword>
<dbReference type="Proteomes" id="UP000595437">
    <property type="component" value="Chromosome 9"/>
</dbReference>
<evidence type="ECO:0000313" key="3">
    <source>
        <dbReference type="Proteomes" id="UP000595437"/>
    </source>
</evidence>
<proteinExistence type="predicted"/>
<sequence>MTEFARRSRARTTVSNAVKAAGGKSKGDNRIVQIWMEENMKHHRDRAIFFSDEKTSPWIK</sequence>
<dbReference type="EMBL" id="CP045898">
    <property type="protein sequence ID" value="QQP40360.1"/>
    <property type="molecule type" value="Genomic_DNA"/>
</dbReference>
<name>A0A7T8K0D9_CALRO</name>
<reference evidence="3" key="1">
    <citation type="submission" date="2021-01" db="EMBL/GenBank/DDBJ databases">
        <title>Caligus Genome Assembly.</title>
        <authorList>
            <person name="Gallardo-Escarate C."/>
        </authorList>
    </citation>
    <scope>NUCLEOTIDE SEQUENCE [LARGE SCALE GENOMIC DNA]</scope>
</reference>
<dbReference type="AlphaFoldDB" id="A0A7T8K0D9"/>
<accession>A0A7T8K0D9</accession>
<evidence type="ECO:0000256" key="1">
    <source>
        <dbReference type="SAM" id="MobiDB-lite"/>
    </source>
</evidence>